<feature type="region of interest" description="Disordered" evidence="1">
    <location>
        <begin position="149"/>
        <end position="199"/>
    </location>
</feature>
<sequence>MLASTAVSLWSLFYTGYRGYYAAGGTWFLPGRPADPAQFRLINAAAVIILVVAAVTPFAILPLWQRRGVVWRAALGLCWTVAVGCVMHALINATQRILSLPGLLHIEYRASVWASINTRTTDLQDLLFNEPWFLLEGLGFADSPGSRWAPGLTGAGGPAPRPRRRSASPSSACSQRSGSSASSSSSDADSPGRGRSSFA</sequence>
<proteinExistence type="predicted"/>
<reference evidence="4" key="1">
    <citation type="submission" date="2016-06" db="EMBL/GenBank/DDBJ databases">
        <authorList>
            <person name="Varghese N."/>
            <person name="Submissions Spin"/>
        </authorList>
    </citation>
    <scope>NUCLEOTIDE SEQUENCE [LARGE SCALE GENOMIC DNA]</scope>
    <source>
        <strain evidence="4">DSM 45431</strain>
    </source>
</reference>
<feature type="compositionally biased region" description="Low complexity" evidence="1">
    <location>
        <begin position="167"/>
        <end position="199"/>
    </location>
</feature>
<keyword evidence="2" id="KW-0812">Transmembrane</keyword>
<evidence type="ECO:0000313" key="4">
    <source>
        <dbReference type="Proteomes" id="UP000199413"/>
    </source>
</evidence>
<gene>
    <name evidence="3" type="ORF">GA0070624_1301</name>
</gene>
<keyword evidence="2" id="KW-0472">Membrane</keyword>
<evidence type="ECO:0000313" key="3">
    <source>
        <dbReference type="EMBL" id="SCL17475.1"/>
    </source>
</evidence>
<keyword evidence="4" id="KW-1185">Reference proteome</keyword>
<dbReference type="AlphaFoldDB" id="A0A1C6RKC6"/>
<dbReference type="OrthoDB" id="5198647at2"/>
<feature type="transmembrane region" description="Helical" evidence="2">
    <location>
        <begin position="70"/>
        <end position="91"/>
    </location>
</feature>
<keyword evidence="2" id="KW-1133">Transmembrane helix</keyword>
<organism evidence="3 4">
    <name type="scientific">Micromonospora rhizosphaerae</name>
    <dbReference type="NCBI Taxonomy" id="568872"/>
    <lineage>
        <taxon>Bacteria</taxon>
        <taxon>Bacillati</taxon>
        <taxon>Actinomycetota</taxon>
        <taxon>Actinomycetes</taxon>
        <taxon>Micromonosporales</taxon>
        <taxon>Micromonosporaceae</taxon>
        <taxon>Micromonospora</taxon>
    </lineage>
</organism>
<evidence type="ECO:0000256" key="2">
    <source>
        <dbReference type="SAM" id="Phobius"/>
    </source>
</evidence>
<name>A0A1C6RKC6_9ACTN</name>
<dbReference type="Proteomes" id="UP000199413">
    <property type="component" value="Unassembled WGS sequence"/>
</dbReference>
<evidence type="ECO:0000256" key="1">
    <source>
        <dbReference type="SAM" id="MobiDB-lite"/>
    </source>
</evidence>
<accession>A0A1C6RKC6</accession>
<dbReference type="RefSeq" id="WP_091337516.1">
    <property type="nucleotide sequence ID" value="NZ_FMHV01000002.1"/>
</dbReference>
<protein>
    <submittedName>
        <fullName evidence="3">Uncharacterized protein</fullName>
    </submittedName>
</protein>
<feature type="transmembrane region" description="Helical" evidence="2">
    <location>
        <begin position="42"/>
        <end position="63"/>
    </location>
</feature>
<dbReference type="EMBL" id="FMHV01000002">
    <property type="protein sequence ID" value="SCL17475.1"/>
    <property type="molecule type" value="Genomic_DNA"/>
</dbReference>